<reference evidence="3" key="1">
    <citation type="journal article" date="2020" name="Cell">
        <title>Large-Scale Comparative Analyses of Tick Genomes Elucidate Their Genetic Diversity and Vector Capacities.</title>
        <authorList>
            <consortium name="Tick Genome and Microbiome Consortium (TIGMIC)"/>
            <person name="Jia N."/>
            <person name="Wang J."/>
            <person name="Shi W."/>
            <person name="Du L."/>
            <person name="Sun Y."/>
            <person name="Zhan W."/>
            <person name="Jiang J.F."/>
            <person name="Wang Q."/>
            <person name="Zhang B."/>
            <person name="Ji P."/>
            <person name="Bell-Sakyi L."/>
            <person name="Cui X.M."/>
            <person name="Yuan T.T."/>
            <person name="Jiang B.G."/>
            <person name="Yang W.F."/>
            <person name="Lam T.T."/>
            <person name="Chang Q.C."/>
            <person name="Ding S.J."/>
            <person name="Wang X.J."/>
            <person name="Zhu J.G."/>
            <person name="Ruan X.D."/>
            <person name="Zhao L."/>
            <person name="Wei J.T."/>
            <person name="Ye R.Z."/>
            <person name="Que T.C."/>
            <person name="Du C.H."/>
            <person name="Zhou Y.H."/>
            <person name="Cheng J.X."/>
            <person name="Dai P.F."/>
            <person name="Guo W.B."/>
            <person name="Han X.H."/>
            <person name="Huang E.J."/>
            <person name="Li L.F."/>
            <person name="Wei W."/>
            <person name="Gao Y.C."/>
            <person name="Liu J.Z."/>
            <person name="Shao H.Z."/>
            <person name="Wang X."/>
            <person name="Wang C.C."/>
            <person name="Yang T.C."/>
            <person name="Huo Q.B."/>
            <person name="Li W."/>
            <person name="Chen H.Y."/>
            <person name="Chen S.E."/>
            <person name="Zhou L.G."/>
            <person name="Ni X.B."/>
            <person name="Tian J.H."/>
            <person name="Sheng Y."/>
            <person name="Liu T."/>
            <person name="Pan Y.S."/>
            <person name="Xia L.Y."/>
            <person name="Li J."/>
            <person name="Zhao F."/>
            <person name="Cao W.C."/>
        </authorList>
    </citation>
    <scope>NUCLEOTIDE SEQUENCE</scope>
    <source>
        <strain evidence="3">Rsan-2018</strain>
    </source>
</reference>
<dbReference type="EMBL" id="JABSTV010001255">
    <property type="protein sequence ID" value="KAH7934883.1"/>
    <property type="molecule type" value="Genomic_DNA"/>
</dbReference>
<evidence type="ECO:0000259" key="2">
    <source>
        <dbReference type="PROSITE" id="PS50878"/>
    </source>
</evidence>
<dbReference type="SUPFAM" id="SSF56672">
    <property type="entry name" value="DNA/RNA polymerases"/>
    <property type="match status" value="1"/>
</dbReference>
<sequence length="580" mass="64841">MEAEVEGVEISLEEWTDESWTPPQGFRAQAKRHQALKQQAQMKDAQASKAPQVLQTPRPPPELKRHPLPRLPSHTYHIVGRPKTPIDLTRTSPGDLQTALPKAASLPDLDPANRDQICVHARNNIFTVSVATTDQAIAYQRITSVLLEDDRQIEEHMYAPPPDDAIRGISFYAHTFPTDEETLKDLQDSNPDYQILCSGLNGQLGNKKTWHLLRHILDPDNSEAAARHRLKRLVHRHPGSDADLLTALADKYINHAHQPAPPLPPYEGKPNPTLDADITEAEVYAAILKLRTTSAPRRDRISNKTIRNLDSKSVTALTEYFNDCRHAGSIPEEWEHAKIVFIPKPGKKTDVSNLRPISLTSCLGKLFEHVVLARLEALAEEQDLFPPTMLGFRAHLSPQDALVQIHHDLLKDPVRAGTRALLGIDLRKAFDNVTHEAIAQHLAATNPEERTPHGAVLSPFLFNLVMNQLPLSLNRIPNIRHTLYADDVTVWTTTGSDGQIEKALQRDVDAVAEYVARAGLECSVEKSELLLLRPPDYRKVKYPPPPTITTRIAGSEIPVVQQMRVFGLHGRGLRRTEEGD</sequence>
<dbReference type="InterPro" id="IPR043502">
    <property type="entry name" value="DNA/RNA_pol_sf"/>
</dbReference>
<evidence type="ECO:0000313" key="4">
    <source>
        <dbReference type="Proteomes" id="UP000821837"/>
    </source>
</evidence>
<dbReference type="VEuPathDB" id="VectorBase:RSAN_043084"/>
<dbReference type="InterPro" id="IPR000477">
    <property type="entry name" value="RT_dom"/>
</dbReference>
<comment type="caution">
    <text evidence="3">The sequence shown here is derived from an EMBL/GenBank/DDBJ whole genome shotgun (WGS) entry which is preliminary data.</text>
</comment>
<gene>
    <name evidence="3" type="ORF">HPB52_001825</name>
</gene>
<feature type="region of interest" description="Disordered" evidence="1">
    <location>
        <begin position="1"/>
        <end position="87"/>
    </location>
</feature>
<keyword evidence="4" id="KW-1185">Reference proteome</keyword>
<accession>A0A9D4PAW3</accession>
<dbReference type="Proteomes" id="UP000821837">
    <property type="component" value="Unassembled WGS sequence"/>
</dbReference>
<dbReference type="AlphaFoldDB" id="A0A9D4PAW3"/>
<protein>
    <recommendedName>
        <fullName evidence="2">Reverse transcriptase domain-containing protein</fullName>
    </recommendedName>
</protein>
<evidence type="ECO:0000313" key="3">
    <source>
        <dbReference type="EMBL" id="KAH7934883.1"/>
    </source>
</evidence>
<dbReference type="Gene3D" id="3.30.70.270">
    <property type="match status" value="1"/>
</dbReference>
<evidence type="ECO:0000256" key="1">
    <source>
        <dbReference type="SAM" id="MobiDB-lite"/>
    </source>
</evidence>
<dbReference type="InterPro" id="IPR043128">
    <property type="entry name" value="Rev_trsase/Diguanyl_cyclase"/>
</dbReference>
<dbReference type="GO" id="GO:0071897">
    <property type="term" value="P:DNA biosynthetic process"/>
    <property type="evidence" value="ECO:0007669"/>
    <property type="project" value="UniProtKB-ARBA"/>
</dbReference>
<dbReference type="PANTHER" id="PTHR19446">
    <property type="entry name" value="REVERSE TRANSCRIPTASES"/>
    <property type="match status" value="1"/>
</dbReference>
<dbReference type="VEuPathDB" id="VectorBase:RSAN_056632"/>
<organism evidence="3 4">
    <name type="scientific">Rhipicephalus sanguineus</name>
    <name type="common">Brown dog tick</name>
    <name type="synonym">Ixodes sanguineus</name>
    <dbReference type="NCBI Taxonomy" id="34632"/>
    <lineage>
        <taxon>Eukaryota</taxon>
        <taxon>Metazoa</taxon>
        <taxon>Ecdysozoa</taxon>
        <taxon>Arthropoda</taxon>
        <taxon>Chelicerata</taxon>
        <taxon>Arachnida</taxon>
        <taxon>Acari</taxon>
        <taxon>Parasitiformes</taxon>
        <taxon>Ixodida</taxon>
        <taxon>Ixodoidea</taxon>
        <taxon>Ixodidae</taxon>
        <taxon>Rhipicephalinae</taxon>
        <taxon>Rhipicephalus</taxon>
        <taxon>Rhipicephalus</taxon>
    </lineage>
</organism>
<feature type="compositionally biased region" description="Acidic residues" evidence="1">
    <location>
        <begin position="1"/>
        <end position="17"/>
    </location>
</feature>
<dbReference type="Pfam" id="PF00078">
    <property type="entry name" value="RVT_1"/>
    <property type="match status" value="1"/>
</dbReference>
<dbReference type="PROSITE" id="PS50878">
    <property type="entry name" value="RT_POL"/>
    <property type="match status" value="1"/>
</dbReference>
<feature type="domain" description="Reverse transcriptase" evidence="2">
    <location>
        <begin position="323"/>
        <end position="557"/>
    </location>
</feature>
<reference evidence="3" key="2">
    <citation type="submission" date="2021-09" db="EMBL/GenBank/DDBJ databases">
        <authorList>
            <person name="Jia N."/>
            <person name="Wang J."/>
            <person name="Shi W."/>
            <person name="Du L."/>
            <person name="Sun Y."/>
            <person name="Zhan W."/>
            <person name="Jiang J."/>
            <person name="Wang Q."/>
            <person name="Zhang B."/>
            <person name="Ji P."/>
            <person name="Sakyi L.B."/>
            <person name="Cui X."/>
            <person name="Yuan T."/>
            <person name="Jiang B."/>
            <person name="Yang W."/>
            <person name="Lam T.T.-Y."/>
            <person name="Chang Q."/>
            <person name="Ding S."/>
            <person name="Wang X."/>
            <person name="Zhu J."/>
            <person name="Ruan X."/>
            <person name="Zhao L."/>
            <person name="Wei J."/>
            <person name="Que T."/>
            <person name="Du C."/>
            <person name="Cheng J."/>
            <person name="Dai P."/>
            <person name="Han X."/>
            <person name="Huang E."/>
            <person name="Gao Y."/>
            <person name="Liu J."/>
            <person name="Shao H."/>
            <person name="Ye R."/>
            <person name="Li L."/>
            <person name="Wei W."/>
            <person name="Wang X."/>
            <person name="Wang C."/>
            <person name="Huo Q."/>
            <person name="Li W."/>
            <person name="Guo W."/>
            <person name="Chen H."/>
            <person name="Chen S."/>
            <person name="Zhou L."/>
            <person name="Zhou L."/>
            <person name="Ni X."/>
            <person name="Tian J."/>
            <person name="Zhou Y."/>
            <person name="Sheng Y."/>
            <person name="Liu T."/>
            <person name="Pan Y."/>
            <person name="Xia L."/>
            <person name="Li J."/>
            <person name="Zhao F."/>
            <person name="Cao W."/>
        </authorList>
    </citation>
    <scope>NUCLEOTIDE SEQUENCE</scope>
    <source>
        <strain evidence="3">Rsan-2018</strain>
        <tissue evidence="3">Larvae</tissue>
    </source>
</reference>
<name>A0A9D4PAW3_RHISA</name>
<dbReference type="CDD" id="cd01650">
    <property type="entry name" value="RT_nLTR_like"/>
    <property type="match status" value="1"/>
</dbReference>
<proteinExistence type="predicted"/>